<accession>A0A096DJL5</accession>
<evidence type="ECO:0000313" key="3">
    <source>
        <dbReference type="Proteomes" id="UP000029622"/>
    </source>
</evidence>
<gene>
    <name evidence="2" type="ORF">Y919_11825</name>
</gene>
<feature type="transmembrane region" description="Helical" evidence="1">
    <location>
        <begin position="26"/>
        <end position="46"/>
    </location>
</feature>
<evidence type="ECO:0000256" key="1">
    <source>
        <dbReference type="SAM" id="Phobius"/>
    </source>
</evidence>
<proteinExistence type="predicted"/>
<reference evidence="2 3" key="1">
    <citation type="submission" date="2013-12" db="EMBL/GenBank/DDBJ databases">
        <title>Draft genome sequence of Caloranaerobacter sp. H53214.</title>
        <authorList>
            <person name="Jiang L.J."/>
            <person name="Shao Z.Z."/>
            <person name="Long M.N."/>
        </authorList>
    </citation>
    <scope>NUCLEOTIDE SEQUENCE [LARGE SCALE GENOMIC DNA]</scope>
    <source>
        <strain evidence="2 3">H53214</strain>
    </source>
</reference>
<sequence>MKNKEEKPLEKYYFERNYKLNIWNKILIIALIVLVVINVYLVFGVVNRNRMIDNYFQSVIFLSKKYIANAYSNMQIVEQTDNIDTKIRFLIKTEEDLDVVKSCIGLYSIYHNFKSINDCHYTGNGCADDFFEAYMHVVKEWAIAFQQNDKENIPSEKEIRDYVSDLRALINEFSVYENAASKSIIPIKDLNHEQLNNLFIKLAQKTKTEKVKNELELLLD</sequence>
<keyword evidence="1" id="KW-1133">Transmembrane helix</keyword>
<keyword evidence="1" id="KW-0472">Membrane</keyword>
<evidence type="ECO:0000313" key="2">
    <source>
        <dbReference type="EMBL" id="KGG79476.1"/>
    </source>
</evidence>
<dbReference type="RefSeq" id="WP_035165078.1">
    <property type="nucleotide sequence ID" value="NZ_AZTB01000100.1"/>
</dbReference>
<protein>
    <submittedName>
        <fullName evidence="2">Uncharacterized protein</fullName>
    </submittedName>
</protein>
<comment type="caution">
    <text evidence="2">The sequence shown here is derived from an EMBL/GenBank/DDBJ whole genome shotgun (WGS) entry which is preliminary data.</text>
</comment>
<keyword evidence="1" id="KW-0812">Transmembrane</keyword>
<dbReference type="EMBL" id="AZTB01000100">
    <property type="protein sequence ID" value="KGG79476.1"/>
    <property type="molecule type" value="Genomic_DNA"/>
</dbReference>
<name>A0A096DJL5_9FIRM</name>
<organism evidence="2 3">
    <name type="scientific">Caloranaerobacter azorensis H53214</name>
    <dbReference type="NCBI Taxonomy" id="1156417"/>
    <lineage>
        <taxon>Bacteria</taxon>
        <taxon>Bacillati</taxon>
        <taxon>Bacillota</taxon>
        <taxon>Tissierellia</taxon>
        <taxon>Tissierellales</taxon>
        <taxon>Thermohalobacteraceae</taxon>
        <taxon>Caloranaerobacter</taxon>
    </lineage>
</organism>
<dbReference type="AlphaFoldDB" id="A0A096DJL5"/>
<dbReference type="Proteomes" id="UP000029622">
    <property type="component" value="Unassembled WGS sequence"/>
</dbReference>
<dbReference type="STRING" id="1156417.Y919_11825"/>